<organism evidence="2 3">
    <name type="scientific">Caldalkalibacillus horti</name>
    <dbReference type="NCBI Taxonomy" id="77523"/>
    <lineage>
        <taxon>Bacteria</taxon>
        <taxon>Bacillati</taxon>
        <taxon>Bacillota</taxon>
        <taxon>Bacilli</taxon>
        <taxon>Bacillales</taxon>
        <taxon>Bacillaceae</taxon>
        <taxon>Caldalkalibacillus</taxon>
    </lineage>
</organism>
<dbReference type="Gene3D" id="3.20.20.450">
    <property type="entry name" value="EAL domain"/>
    <property type="match status" value="1"/>
</dbReference>
<accession>A0ABT9VXX2</accession>
<proteinExistence type="predicted"/>
<reference evidence="2 3" key="1">
    <citation type="submission" date="2023-07" db="EMBL/GenBank/DDBJ databases">
        <title>Genomic Encyclopedia of Type Strains, Phase IV (KMG-IV): sequencing the most valuable type-strain genomes for metagenomic binning, comparative biology and taxonomic classification.</title>
        <authorList>
            <person name="Goeker M."/>
        </authorList>
    </citation>
    <scope>NUCLEOTIDE SEQUENCE [LARGE SCALE GENOMIC DNA]</scope>
    <source>
        <strain evidence="2 3">DSM 12751</strain>
    </source>
</reference>
<dbReference type="PROSITE" id="PS50883">
    <property type="entry name" value="EAL"/>
    <property type="match status" value="1"/>
</dbReference>
<protein>
    <submittedName>
        <fullName evidence="2">EAL domain-containing protein (Putative c-di-GMP-specific phosphodiesterase class I)</fullName>
    </submittedName>
</protein>
<dbReference type="Pfam" id="PF00563">
    <property type="entry name" value="EAL"/>
    <property type="match status" value="1"/>
</dbReference>
<evidence type="ECO:0000259" key="1">
    <source>
        <dbReference type="PROSITE" id="PS50883"/>
    </source>
</evidence>
<dbReference type="Proteomes" id="UP001235840">
    <property type="component" value="Unassembled WGS sequence"/>
</dbReference>
<dbReference type="InterPro" id="IPR035919">
    <property type="entry name" value="EAL_sf"/>
</dbReference>
<dbReference type="CDD" id="cd01948">
    <property type="entry name" value="EAL"/>
    <property type="match status" value="1"/>
</dbReference>
<dbReference type="PANTHER" id="PTHR33121">
    <property type="entry name" value="CYCLIC DI-GMP PHOSPHODIESTERASE PDEF"/>
    <property type="match status" value="1"/>
</dbReference>
<dbReference type="SUPFAM" id="SSF141868">
    <property type="entry name" value="EAL domain-like"/>
    <property type="match status" value="1"/>
</dbReference>
<comment type="caution">
    <text evidence="2">The sequence shown here is derived from an EMBL/GenBank/DDBJ whole genome shotgun (WGS) entry which is preliminary data.</text>
</comment>
<evidence type="ECO:0000313" key="3">
    <source>
        <dbReference type="Proteomes" id="UP001235840"/>
    </source>
</evidence>
<keyword evidence="3" id="KW-1185">Reference proteome</keyword>
<evidence type="ECO:0000313" key="2">
    <source>
        <dbReference type="EMBL" id="MDQ0165662.1"/>
    </source>
</evidence>
<feature type="domain" description="EAL" evidence="1">
    <location>
        <begin position="138"/>
        <end position="393"/>
    </location>
</feature>
<dbReference type="RefSeq" id="WP_307393008.1">
    <property type="nucleotide sequence ID" value="NZ_BAAADK010000011.1"/>
</dbReference>
<gene>
    <name evidence="2" type="ORF">J2S11_001563</name>
</gene>
<dbReference type="SMART" id="SM00052">
    <property type="entry name" value="EAL"/>
    <property type="match status" value="1"/>
</dbReference>
<dbReference type="PANTHER" id="PTHR33121:SF70">
    <property type="entry name" value="SIGNALING PROTEIN YKOW"/>
    <property type="match status" value="1"/>
</dbReference>
<dbReference type="InterPro" id="IPR001633">
    <property type="entry name" value="EAL_dom"/>
</dbReference>
<name>A0ABT9VXX2_9BACI</name>
<dbReference type="InterPro" id="IPR050706">
    <property type="entry name" value="Cyclic-di-GMP_PDE-like"/>
</dbReference>
<sequence length="393" mass="45089">MQEDGSYETGYVEVDQNGRITACTDEMIECFNLPYDQVVGANISEHVPVECYSIFKEFVHSADELVSNSTDNTRISSLPSVQVATFQSSYLKVSFKFLRKQSMHRTVMAMFTYQKNKGLMGSERIKLLRKEPFHSTPKLTLQNKYRKYLEQANIEKEFVIHYQPQIDLASGEIVGMEALLRWNQPTLGVISPTQFIPLAEETGHIHALSEWVLEQACRQNKQFQEDGYQELKVAVNISTVFLQNDHFIECVQRVLDQTQLDPRFLELELTESFFIQNVGEATDKLNQLRAMGVRVALDDFGKGYSSLHYLKHLSIDTLKIDREFVKELSQNRYDRYISTTIINLAHHLNMNVVAEGVETVEQLEFLKSKSCNGIQGYLFSRPVLAADFVKLLA</sequence>
<dbReference type="EMBL" id="JAUSTY010000005">
    <property type="protein sequence ID" value="MDQ0165662.1"/>
    <property type="molecule type" value="Genomic_DNA"/>
</dbReference>